<feature type="compositionally biased region" description="Basic and acidic residues" evidence="2">
    <location>
        <begin position="35"/>
        <end position="58"/>
    </location>
</feature>
<name>A0A9P4HGG4_9PLEO</name>
<dbReference type="AlphaFoldDB" id="A0A9P4HGG4"/>
<accession>A0A9P4HGG4</accession>
<feature type="compositionally biased region" description="Polar residues" evidence="2">
    <location>
        <begin position="59"/>
        <end position="71"/>
    </location>
</feature>
<evidence type="ECO:0000256" key="1">
    <source>
        <dbReference type="SAM" id="Coils"/>
    </source>
</evidence>
<feature type="coiled-coil region" evidence="1">
    <location>
        <begin position="81"/>
        <end position="136"/>
    </location>
</feature>
<dbReference type="Proteomes" id="UP000799777">
    <property type="component" value="Unassembled WGS sequence"/>
</dbReference>
<gene>
    <name evidence="3" type="ORF">EK21DRAFT_85958</name>
</gene>
<feature type="region of interest" description="Disordered" evidence="2">
    <location>
        <begin position="154"/>
        <end position="178"/>
    </location>
</feature>
<organism evidence="3 4">
    <name type="scientific">Setomelanomma holmii</name>
    <dbReference type="NCBI Taxonomy" id="210430"/>
    <lineage>
        <taxon>Eukaryota</taxon>
        <taxon>Fungi</taxon>
        <taxon>Dikarya</taxon>
        <taxon>Ascomycota</taxon>
        <taxon>Pezizomycotina</taxon>
        <taxon>Dothideomycetes</taxon>
        <taxon>Pleosporomycetidae</taxon>
        <taxon>Pleosporales</taxon>
        <taxon>Pleosporineae</taxon>
        <taxon>Phaeosphaeriaceae</taxon>
        <taxon>Setomelanomma</taxon>
    </lineage>
</organism>
<feature type="region of interest" description="Disordered" evidence="2">
    <location>
        <begin position="246"/>
        <end position="275"/>
    </location>
</feature>
<comment type="caution">
    <text evidence="3">The sequence shown here is derived from an EMBL/GenBank/DDBJ whole genome shotgun (WGS) entry which is preliminary data.</text>
</comment>
<evidence type="ECO:0000313" key="4">
    <source>
        <dbReference type="Proteomes" id="UP000799777"/>
    </source>
</evidence>
<evidence type="ECO:0000313" key="3">
    <source>
        <dbReference type="EMBL" id="KAF2033799.1"/>
    </source>
</evidence>
<protein>
    <submittedName>
        <fullName evidence="3">Uncharacterized protein</fullName>
    </submittedName>
</protein>
<feature type="region of interest" description="Disordered" evidence="2">
    <location>
        <begin position="33"/>
        <end position="71"/>
    </location>
</feature>
<proteinExistence type="predicted"/>
<sequence>MAVLTPERNRNRNRNRDTTASLIELAAPLKRRARRVTEKSVQHPRVQEQPDPSADKSDTIQIESSQPALWTRRTSTNKDLLVALTEIIRQQNETIKTLERETREIRDNQQVLIDHNIRLINEVAELKARVDDLAAVSSGARSWASVAAASTPTGLNATPGTSASHQHSSPSPSDAPNVTVDISRVDSENGRMSAGMVRAAVEKEMRTVENQANWQCRAVTVDHSTQSRIRIACRDEDEHQLVKRAAEKIDRQRQEYNSARQEGRDQSRSSGSSWQ</sequence>
<feature type="compositionally biased region" description="Low complexity" evidence="2">
    <location>
        <begin position="162"/>
        <end position="176"/>
    </location>
</feature>
<keyword evidence="1" id="KW-0175">Coiled coil</keyword>
<evidence type="ECO:0000256" key="2">
    <source>
        <dbReference type="SAM" id="MobiDB-lite"/>
    </source>
</evidence>
<dbReference type="EMBL" id="ML978164">
    <property type="protein sequence ID" value="KAF2033799.1"/>
    <property type="molecule type" value="Genomic_DNA"/>
</dbReference>
<feature type="compositionally biased region" description="Basic and acidic residues" evidence="2">
    <location>
        <begin position="7"/>
        <end position="17"/>
    </location>
</feature>
<feature type="region of interest" description="Disordered" evidence="2">
    <location>
        <begin position="1"/>
        <end position="21"/>
    </location>
</feature>
<keyword evidence="4" id="KW-1185">Reference proteome</keyword>
<reference evidence="3" key="1">
    <citation type="journal article" date="2020" name="Stud. Mycol.">
        <title>101 Dothideomycetes genomes: a test case for predicting lifestyles and emergence of pathogens.</title>
        <authorList>
            <person name="Haridas S."/>
            <person name="Albert R."/>
            <person name="Binder M."/>
            <person name="Bloem J."/>
            <person name="Labutti K."/>
            <person name="Salamov A."/>
            <person name="Andreopoulos B."/>
            <person name="Baker S."/>
            <person name="Barry K."/>
            <person name="Bills G."/>
            <person name="Bluhm B."/>
            <person name="Cannon C."/>
            <person name="Castanera R."/>
            <person name="Culley D."/>
            <person name="Daum C."/>
            <person name="Ezra D."/>
            <person name="Gonzalez J."/>
            <person name="Henrissat B."/>
            <person name="Kuo A."/>
            <person name="Liang C."/>
            <person name="Lipzen A."/>
            <person name="Lutzoni F."/>
            <person name="Magnuson J."/>
            <person name="Mondo S."/>
            <person name="Nolan M."/>
            <person name="Ohm R."/>
            <person name="Pangilinan J."/>
            <person name="Park H.-J."/>
            <person name="Ramirez L."/>
            <person name="Alfaro M."/>
            <person name="Sun H."/>
            <person name="Tritt A."/>
            <person name="Yoshinaga Y."/>
            <person name="Zwiers L.-H."/>
            <person name="Turgeon B."/>
            <person name="Goodwin S."/>
            <person name="Spatafora J."/>
            <person name="Crous P."/>
            <person name="Grigoriev I."/>
        </authorList>
    </citation>
    <scope>NUCLEOTIDE SEQUENCE</scope>
    <source>
        <strain evidence="3">CBS 110217</strain>
    </source>
</reference>
<dbReference type="OrthoDB" id="3261222at2759"/>